<dbReference type="InterPro" id="IPR035906">
    <property type="entry name" value="MetI-like_sf"/>
</dbReference>
<evidence type="ECO:0000256" key="9">
    <source>
        <dbReference type="SAM" id="MobiDB-lite"/>
    </source>
</evidence>
<reference evidence="12" key="1">
    <citation type="journal article" date="2019" name="Int. J. Syst. Evol. Microbiol.">
        <title>The Global Catalogue of Microorganisms (GCM) 10K type strain sequencing project: providing services to taxonomists for standard genome sequencing and annotation.</title>
        <authorList>
            <consortium name="The Broad Institute Genomics Platform"/>
            <consortium name="The Broad Institute Genome Sequencing Center for Infectious Disease"/>
            <person name="Wu L."/>
            <person name="Ma J."/>
        </authorList>
    </citation>
    <scope>NUCLEOTIDE SEQUENCE [LARGE SCALE GENOMIC DNA]</scope>
    <source>
        <strain evidence="12">TISTR 932</strain>
    </source>
</reference>
<evidence type="ECO:0000256" key="8">
    <source>
        <dbReference type="RuleBase" id="RU363032"/>
    </source>
</evidence>
<keyword evidence="7 8" id="KW-0472">Membrane</keyword>
<organism evidence="11 12">
    <name type="scientific">Enterococcus camelliae</name>
    <dbReference type="NCBI Taxonomy" id="453959"/>
    <lineage>
        <taxon>Bacteria</taxon>
        <taxon>Bacillati</taxon>
        <taxon>Bacillota</taxon>
        <taxon>Bacilli</taxon>
        <taxon>Lactobacillales</taxon>
        <taxon>Enterococcaceae</taxon>
        <taxon>Enterococcus</taxon>
    </lineage>
</organism>
<dbReference type="Gene3D" id="3.40.190.10">
    <property type="entry name" value="Periplasmic binding protein-like II"/>
    <property type="match status" value="2"/>
</dbReference>
<evidence type="ECO:0000313" key="12">
    <source>
        <dbReference type="Proteomes" id="UP001597427"/>
    </source>
</evidence>
<feature type="domain" description="ABC transmembrane type-1" evidence="10">
    <location>
        <begin position="334"/>
        <end position="535"/>
    </location>
</feature>
<dbReference type="NCBIfam" id="TIGR01726">
    <property type="entry name" value="HEQRo_perm_3TM"/>
    <property type="match status" value="1"/>
</dbReference>
<feature type="transmembrane region" description="Helical" evidence="8">
    <location>
        <begin position="513"/>
        <end position="535"/>
    </location>
</feature>
<evidence type="ECO:0000256" key="4">
    <source>
        <dbReference type="ARBA" id="ARBA00022692"/>
    </source>
</evidence>
<sequence length="546" mass="61012">MGEKRKQRKWLQWGIGMLTLLIGWQLLVPSVQAKEQKQVVIVGTSGQTKPMDYFNDKNELTGFEIDVLKEIEKRSNTLTFQYETAEFASLFAGLDSKKFDLVVNNLGESGDRRKKYLFSLYPYIVTHNVLITKTNQPDDLTVADLKGQSIAVVPASPQSQFLEAWNKENPDKAVTIQYVDSDPSQIIRDVSSGKFAATIYATTYVHDVEQTFGIKLKQHTIKNEAEIRQPGSYFIFRKDELALRNQMDTILADMREDGTLAKISMNYLGQDDTKLTQDLIDKNDQLNEANQPTNSSTDASQNDQKPRTTAKTTDGQLFVPSLIPVIIGQLLPKLPITLLMTVVSAVIGLGLGFLIAIVKLRKIPILQQLFNVFVSFMRGTPQLVQLFLSFYGLPILVEWFAQKMNMTVNVNAIPALVYVFIAFGLNEAAYTSETFRAALLAVNKSEIEAARSIGLTNAQTMLRIILPSALIVALPNLVNSLISLLKATSLAFTVTIIDIMGQTRIIAGANLRFFEAYIAVALVYWVLCVLIEQVAKRVERKLNVDL</sequence>
<evidence type="ECO:0000313" key="11">
    <source>
        <dbReference type="EMBL" id="MFD2727852.1"/>
    </source>
</evidence>
<feature type="region of interest" description="Disordered" evidence="9">
    <location>
        <begin position="286"/>
        <end position="311"/>
    </location>
</feature>
<comment type="similarity">
    <text evidence="8">Belongs to the binding-protein-dependent transport system permease family.</text>
</comment>
<dbReference type="InterPro" id="IPR043429">
    <property type="entry name" value="ArtM/GltK/GlnP/TcyL/YhdX-like"/>
</dbReference>
<dbReference type="SUPFAM" id="SSF53850">
    <property type="entry name" value="Periplasmic binding protein-like II"/>
    <property type="match status" value="1"/>
</dbReference>
<dbReference type="EMBL" id="JBHUMO010000001">
    <property type="protein sequence ID" value="MFD2727852.1"/>
    <property type="molecule type" value="Genomic_DNA"/>
</dbReference>
<dbReference type="InterPro" id="IPR001638">
    <property type="entry name" value="Solute-binding_3/MltF_N"/>
</dbReference>
<evidence type="ECO:0000256" key="3">
    <source>
        <dbReference type="ARBA" id="ARBA00022475"/>
    </source>
</evidence>
<dbReference type="PANTHER" id="PTHR30614:SF0">
    <property type="entry name" value="L-CYSTINE TRANSPORT SYSTEM PERMEASE PROTEIN TCYL"/>
    <property type="match status" value="1"/>
</dbReference>
<dbReference type="SMART" id="SM00062">
    <property type="entry name" value="PBPb"/>
    <property type="match status" value="1"/>
</dbReference>
<evidence type="ECO:0000259" key="10">
    <source>
        <dbReference type="PROSITE" id="PS50928"/>
    </source>
</evidence>
<keyword evidence="3" id="KW-1003">Cell membrane</keyword>
<dbReference type="InterPro" id="IPR010065">
    <property type="entry name" value="AA_ABC_transptr_permease_3TM"/>
</dbReference>
<dbReference type="Pfam" id="PF00528">
    <property type="entry name" value="BPD_transp_1"/>
    <property type="match status" value="1"/>
</dbReference>
<protein>
    <submittedName>
        <fullName evidence="11">ABC transporter substrate-binding protein/permease</fullName>
    </submittedName>
</protein>
<proteinExistence type="inferred from homology"/>
<dbReference type="Pfam" id="PF00497">
    <property type="entry name" value="SBP_bac_3"/>
    <property type="match status" value="1"/>
</dbReference>
<dbReference type="Gene3D" id="1.10.3720.10">
    <property type="entry name" value="MetI-like"/>
    <property type="match status" value="1"/>
</dbReference>
<evidence type="ECO:0000256" key="6">
    <source>
        <dbReference type="ARBA" id="ARBA00022989"/>
    </source>
</evidence>
<dbReference type="InterPro" id="IPR000515">
    <property type="entry name" value="MetI-like"/>
</dbReference>
<evidence type="ECO:0000256" key="5">
    <source>
        <dbReference type="ARBA" id="ARBA00022970"/>
    </source>
</evidence>
<keyword evidence="5" id="KW-0029">Amino-acid transport</keyword>
<comment type="subcellular location">
    <subcellularLocation>
        <location evidence="1 8">Cell membrane</location>
        <topology evidence="1 8">Multi-pass membrane protein</topology>
    </subcellularLocation>
</comment>
<comment type="caution">
    <text evidence="11">The sequence shown here is derived from an EMBL/GenBank/DDBJ whole genome shotgun (WGS) entry which is preliminary data.</text>
</comment>
<keyword evidence="4 8" id="KW-0812">Transmembrane</keyword>
<keyword evidence="2 8" id="KW-0813">Transport</keyword>
<dbReference type="Proteomes" id="UP001597427">
    <property type="component" value="Unassembled WGS sequence"/>
</dbReference>
<dbReference type="PANTHER" id="PTHR30614">
    <property type="entry name" value="MEMBRANE COMPONENT OF AMINO ACID ABC TRANSPORTER"/>
    <property type="match status" value="1"/>
</dbReference>
<name>A0ABW5TEU3_9ENTE</name>
<dbReference type="CDD" id="cd06261">
    <property type="entry name" value="TM_PBP2"/>
    <property type="match status" value="1"/>
</dbReference>
<dbReference type="SUPFAM" id="SSF161098">
    <property type="entry name" value="MetI-like"/>
    <property type="match status" value="1"/>
</dbReference>
<keyword evidence="12" id="KW-1185">Reference proteome</keyword>
<evidence type="ECO:0000256" key="7">
    <source>
        <dbReference type="ARBA" id="ARBA00023136"/>
    </source>
</evidence>
<feature type="transmembrane region" description="Helical" evidence="8">
    <location>
        <begin position="412"/>
        <end position="430"/>
    </location>
</feature>
<evidence type="ECO:0000256" key="1">
    <source>
        <dbReference type="ARBA" id="ARBA00004651"/>
    </source>
</evidence>
<dbReference type="PROSITE" id="PS50928">
    <property type="entry name" value="ABC_TM1"/>
    <property type="match status" value="1"/>
</dbReference>
<dbReference type="RefSeq" id="WP_379978687.1">
    <property type="nucleotide sequence ID" value="NZ_JBHUMO010000001.1"/>
</dbReference>
<evidence type="ECO:0000256" key="2">
    <source>
        <dbReference type="ARBA" id="ARBA00022448"/>
    </source>
</evidence>
<feature type="transmembrane region" description="Helical" evidence="8">
    <location>
        <begin position="336"/>
        <end position="357"/>
    </location>
</feature>
<keyword evidence="6 8" id="KW-1133">Transmembrane helix</keyword>
<accession>A0ABW5TEU3</accession>
<gene>
    <name evidence="11" type="ORF">ACFSR0_00145</name>
</gene>